<evidence type="ECO:0000313" key="2">
    <source>
        <dbReference type="Proteomes" id="UP000255528"/>
    </source>
</evidence>
<sequence length="192" mass="21225">MEAICSHCSGSGTTGPLEERLYEWNELGLGHDKSVFDSNPDQESWKKRHSDIIDALRNGKQNSFSTSLLNQLDSGLFLSEKQYEVFCSLAPKPPASSSKEEVVLALTHKYIKGDRIKITIVFTDCVFRVNKTTKATYYIFSGTTSEGLFAAYGPNQQSFLLGTKYVITGLVKFVGELNSQPCAYIAIASQTT</sequence>
<accession>A0A381KNF2</accession>
<dbReference type="EMBL" id="UIGI01000002">
    <property type="protein sequence ID" value="SUY92818.1"/>
    <property type="molecule type" value="Genomic_DNA"/>
</dbReference>
<name>A0A381KNF2_9ENTR</name>
<dbReference type="AlphaFoldDB" id="A0A381KNF2"/>
<protein>
    <submittedName>
        <fullName evidence="1">Uncharacterized protein</fullName>
    </submittedName>
</protein>
<proteinExistence type="predicted"/>
<organism evidence="1 2">
    <name type="scientific">Buttiauxella agrestis</name>
    <dbReference type="NCBI Taxonomy" id="82977"/>
    <lineage>
        <taxon>Bacteria</taxon>
        <taxon>Pseudomonadati</taxon>
        <taxon>Pseudomonadota</taxon>
        <taxon>Gammaproteobacteria</taxon>
        <taxon>Enterobacterales</taxon>
        <taxon>Enterobacteriaceae</taxon>
        <taxon>Buttiauxella</taxon>
    </lineage>
</organism>
<evidence type="ECO:0000313" key="1">
    <source>
        <dbReference type="EMBL" id="SUY92818.1"/>
    </source>
</evidence>
<gene>
    <name evidence="1" type="ORF">NCTC12119_04847</name>
</gene>
<reference evidence="1 2" key="1">
    <citation type="submission" date="2018-06" db="EMBL/GenBank/DDBJ databases">
        <authorList>
            <consortium name="Pathogen Informatics"/>
            <person name="Doyle S."/>
        </authorList>
    </citation>
    <scope>NUCLEOTIDE SEQUENCE [LARGE SCALE GENOMIC DNA]</scope>
    <source>
        <strain evidence="1 2">NCTC12119</strain>
    </source>
</reference>
<dbReference type="Proteomes" id="UP000255528">
    <property type="component" value="Unassembled WGS sequence"/>
</dbReference>